<dbReference type="InterPro" id="IPR009057">
    <property type="entry name" value="Homeodomain-like_sf"/>
</dbReference>
<feature type="domain" description="HTH araC/xylS-type" evidence="4">
    <location>
        <begin position="283"/>
        <end position="381"/>
    </location>
</feature>
<comment type="caution">
    <text evidence="5">The sequence shown here is derived from an EMBL/GenBank/DDBJ whole genome shotgun (WGS) entry which is preliminary data.</text>
</comment>
<dbReference type="Pfam" id="PF22177">
    <property type="entry name" value="PBP1_XylR"/>
    <property type="match status" value="1"/>
</dbReference>
<dbReference type="Pfam" id="PF12833">
    <property type="entry name" value="HTH_18"/>
    <property type="match status" value="1"/>
</dbReference>
<dbReference type="PANTHER" id="PTHR30146">
    <property type="entry name" value="LACI-RELATED TRANSCRIPTIONAL REPRESSOR"/>
    <property type="match status" value="1"/>
</dbReference>
<dbReference type="Pfam" id="PF13377">
    <property type="entry name" value="Peripla_BP_3"/>
    <property type="match status" value="1"/>
</dbReference>
<dbReference type="Gene3D" id="1.10.10.60">
    <property type="entry name" value="Homeodomain-like"/>
    <property type="match status" value="1"/>
</dbReference>
<evidence type="ECO:0000259" key="4">
    <source>
        <dbReference type="PROSITE" id="PS01124"/>
    </source>
</evidence>
<evidence type="ECO:0000313" key="6">
    <source>
        <dbReference type="Proteomes" id="UP000317238"/>
    </source>
</evidence>
<reference evidence="5 6" key="1">
    <citation type="submission" date="2019-02" db="EMBL/GenBank/DDBJ databases">
        <title>Deep-cultivation of Planctomycetes and their phenomic and genomic characterization uncovers novel biology.</title>
        <authorList>
            <person name="Wiegand S."/>
            <person name="Jogler M."/>
            <person name="Boedeker C."/>
            <person name="Pinto D."/>
            <person name="Vollmers J."/>
            <person name="Rivas-Marin E."/>
            <person name="Kohn T."/>
            <person name="Peeters S.H."/>
            <person name="Heuer A."/>
            <person name="Rast P."/>
            <person name="Oberbeckmann S."/>
            <person name="Bunk B."/>
            <person name="Jeske O."/>
            <person name="Meyerdierks A."/>
            <person name="Storesund J.E."/>
            <person name="Kallscheuer N."/>
            <person name="Luecker S."/>
            <person name="Lage O.M."/>
            <person name="Pohl T."/>
            <person name="Merkel B.J."/>
            <person name="Hornburger P."/>
            <person name="Mueller R.-W."/>
            <person name="Bruemmer F."/>
            <person name="Labrenz M."/>
            <person name="Spormann A.M."/>
            <person name="Op Den Camp H."/>
            <person name="Overmann J."/>
            <person name="Amann R."/>
            <person name="Jetten M.S.M."/>
            <person name="Mascher T."/>
            <person name="Medema M.H."/>
            <person name="Devos D.P."/>
            <person name="Kaster A.-K."/>
            <person name="Ovreas L."/>
            <person name="Rohde M."/>
            <person name="Galperin M.Y."/>
            <person name="Jogler C."/>
        </authorList>
    </citation>
    <scope>NUCLEOTIDE SEQUENCE [LARGE SCALE GENOMIC DNA]</scope>
    <source>
        <strain evidence="5 6">Pan14r</strain>
    </source>
</reference>
<protein>
    <submittedName>
        <fullName evidence="5">Xylose operon regulatory protein</fullName>
    </submittedName>
</protein>
<dbReference type="GO" id="GO:0003700">
    <property type="term" value="F:DNA-binding transcription factor activity"/>
    <property type="evidence" value="ECO:0007669"/>
    <property type="project" value="InterPro"/>
</dbReference>
<dbReference type="PROSITE" id="PS01124">
    <property type="entry name" value="HTH_ARAC_FAMILY_2"/>
    <property type="match status" value="1"/>
</dbReference>
<dbReference type="Gene3D" id="3.40.50.2300">
    <property type="match status" value="2"/>
</dbReference>
<organism evidence="5 6">
    <name type="scientific">Crateriforma conspicua</name>
    <dbReference type="NCBI Taxonomy" id="2527996"/>
    <lineage>
        <taxon>Bacteria</taxon>
        <taxon>Pseudomonadati</taxon>
        <taxon>Planctomycetota</taxon>
        <taxon>Planctomycetia</taxon>
        <taxon>Planctomycetales</taxon>
        <taxon>Planctomycetaceae</taxon>
        <taxon>Crateriforma</taxon>
    </lineage>
</organism>
<dbReference type="OrthoDB" id="9795616at2"/>
<dbReference type="AlphaFoldDB" id="A0A5C5Y0M5"/>
<keyword evidence="2" id="KW-0238">DNA-binding</keyword>
<evidence type="ECO:0000256" key="2">
    <source>
        <dbReference type="ARBA" id="ARBA00023125"/>
    </source>
</evidence>
<dbReference type="PANTHER" id="PTHR30146:SF24">
    <property type="entry name" value="XYLOSE OPERON REGULATORY PROTEIN"/>
    <property type="match status" value="1"/>
</dbReference>
<dbReference type="InterPro" id="IPR018060">
    <property type="entry name" value="HTH_AraC"/>
</dbReference>
<evidence type="ECO:0000313" key="5">
    <source>
        <dbReference type="EMBL" id="TWT68508.1"/>
    </source>
</evidence>
<proteinExistence type="predicted"/>
<evidence type="ECO:0000256" key="3">
    <source>
        <dbReference type="ARBA" id="ARBA00023163"/>
    </source>
</evidence>
<dbReference type="GO" id="GO:0000976">
    <property type="term" value="F:transcription cis-regulatory region binding"/>
    <property type="evidence" value="ECO:0007669"/>
    <property type="project" value="TreeGrafter"/>
</dbReference>
<evidence type="ECO:0000256" key="1">
    <source>
        <dbReference type="ARBA" id="ARBA00023015"/>
    </source>
</evidence>
<name>A0A5C5Y0M5_9PLAN</name>
<dbReference type="InterPro" id="IPR046335">
    <property type="entry name" value="LacI/GalR-like_sensor"/>
</dbReference>
<sequence length="388" mass="44149">MTRRAVALLVETSNGYCRGLLDGINQYAKHRTDWSIYLSEQERGAMPPAWLDTWQGDGIIARVETDAIGRRLRQLNLPMVDLSAARHLPGVPWADTEDRGIAELAVEHFLDRGFRNLAFCGDPGLRWSNARRDWFRDLATRGECRFFEHQTMHRYDPMYRWDRVALGLTDWLKSLPRPVAVMGCNDFLAHQVLDACRTLGISVPEQAAVLGVDNDRLICELSDPALSSVIPDTRRTGYEAAEMLDRMMNGQVVDADHPLITQPLGIRMRQSTDTMAIDDQDVVKALSFIRRHACENIRVADVLKQTELSRRALEHRFVKLVGRTPHDEMTRVRMDRVKVLLGETDISIHEISKRTGFEYPEYMAAAFKRATGRSPTEFRQSVQSDAAS</sequence>
<dbReference type="SUPFAM" id="SSF53822">
    <property type="entry name" value="Periplasmic binding protein-like I"/>
    <property type="match status" value="1"/>
</dbReference>
<accession>A0A5C5Y0M5</accession>
<dbReference type="RefSeq" id="WP_145296182.1">
    <property type="nucleotide sequence ID" value="NZ_CP036319.1"/>
</dbReference>
<dbReference type="SUPFAM" id="SSF46689">
    <property type="entry name" value="Homeodomain-like"/>
    <property type="match status" value="1"/>
</dbReference>
<dbReference type="InterPro" id="IPR054031">
    <property type="entry name" value="XylR_PBP1"/>
</dbReference>
<dbReference type="SMART" id="SM00342">
    <property type="entry name" value="HTH_ARAC"/>
    <property type="match status" value="1"/>
</dbReference>
<dbReference type="InterPro" id="IPR028082">
    <property type="entry name" value="Peripla_BP_I"/>
</dbReference>
<dbReference type="CDD" id="cd01543">
    <property type="entry name" value="PBP1_XylR"/>
    <property type="match status" value="1"/>
</dbReference>
<keyword evidence="3" id="KW-0804">Transcription</keyword>
<gene>
    <name evidence="5" type="primary">xylR_3</name>
    <name evidence="5" type="ORF">Pan14r_07540</name>
</gene>
<dbReference type="EMBL" id="SJPL01000001">
    <property type="protein sequence ID" value="TWT68508.1"/>
    <property type="molecule type" value="Genomic_DNA"/>
</dbReference>
<keyword evidence="6" id="KW-1185">Reference proteome</keyword>
<dbReference type="Proteomes" id="UP000317238">
    <property type="component" value="Unassembled WGS sequence"/>
</dbReference>
<keyword evidence="1" id="KW-0805">Transcription regulation</keyword>